<protein>
    <submittedName>
        <fullName evidence="1">Uncharacterized protein</fullName>
    </submittedName>
</protein>
<comment type="caution">
    <text evidence="1">The sequence shown here is derived from an EMBL/GenBank/DDBJ whole genome shotgun (WGS) entry which is preliminary data.</text>
</comment>
<gene>
    <name evidence="1" type="ORF">PFISCL1PPCAC_17995</name>
</gene>
<proteinExistence type="predicted"/>
<keyword evidence="2" id="KW-1185">Reference proteome</keyword>
<evidence type="ECO:0000313" key="2">
    <source>
        <dbReference type="Proteomes" id="UP001432322"/>
    </source>
</evidence>
<dbReference type="EMBL" id="BTSY01000005">
    <property type="protein sequence ID" value="GMT26698.1"/>
    <property type="molecule type" value="Genomic_DNA"/>
</dbReference>
<reference evidence="1" key="1">
    <citation type="submission" date="2023-10" db="EMBL/GenBank/DDBJ databases">
        <title>Genome assembly of Pristionchus species.</title>
        <authorList>
            <person name="Yoshida K."/>
            <person name="Sommer R.J."/>
        </authorList>
    </citation>
    <scope>NUCLEOTIDE SEQUENCE</scope>
    <source>
        <strain evidence="1">RS5133</strain>
    </source>
</reference>
<feature type="non-terminal residue" evidence="1">
    <location>
        <position position="113"/>
    </location>
</feature>
<accession>A0AAV5W8D8</accession>
<dbReference type="AlphaFoldDB" id="A0AAV5W8D8"/>
<name>A0AAV5W8D8_9BILA</name>
<evidence type="ECO:0000313" key="1">
    <source>
        <dbReference type="EMBL" id="GMT26698.1"/>
    </source>
</evidence>
<dbReference type="Proteomes" id="UP001432322">
    <property type="component" value="Unassembled WGS sequence"/>
</dbReference>
<feature type="non-terminal residue" evidence="1">
    <location>
        <position position="1"/>
    </location>
</feature>
<sequence>ALDKWHTVLAWHDGNGIRMMKPLWTQVIVNLQQDQLQQQFFDTSYMRLSDVETSTFKGPTSFWSSSNPLRALTRDEMKAEYRTFKSTVIRVRGSIDNVWLLDVGTMVVRRLVV</sequence>
<organism evidence="1 2">
    <name type="scientific">Pristionchus fissidentatus</name>
    <dbReference type="NCBI Taxonomy" id="1538716"/>
    <lineage>
        <taxon>Eukaryota</taxon>
        <taxon>Metazoa</taxon>
        <taxon>Ecdysozoa</taxon>
        <taxon>Nematoda</taxon>
        <taxon>Chromadorea</taxon>
        <taxon>Rhabditida</taxon>
        <taxon>Rhabditina</taxon>
        <taxon>Diplogasteromorpha</taxon>
        <taxon>Diplogasteroidea</taxon>
        <taxon>Neodiplogasteridae</taxon>
        <taxon>Pristionchus</taxon>
    </lineage>
</organism>